<dbReference type="SUPFAM" id="SSF53822">
    <property type="entry name" value="Periplasmic binding protein-like I"/>
    <property type="match status" value="1"/>
</dbReference>
<dbReference type="PANTHER" id="PTHR30146">
    <property type="entry name" value="LACI-RELATED TRANSCRIPTIONAL REPRESSOR"/>
    <property type="match status" value="1"/>
</dbReference>
<dbReference type="InterPro" id="IPR010982">
    <property type="entry name" value="Lambda_DNA-bd_dom_sf"/>
</dbReference>
<reference evidence="5" key="1">
    <citation type="submission" date="2022-12" db="EMBL/GenBank/DDBJ databases">
        <title>Gycomyces niveus sp.nov.,a novel actinomycete isolated from soil in Shouguan.</title>
        <authorList>
            <person name="Yang X."/>
        </authorList>
    </citation>
    <scope>NUCLEOTIDE SEQUENCE</scope>
    <source>
        <strain evidence="5">NEAU-A15</strain>
    </source>
</reference>
<dbReference type="InterPro" id="IPR000843">
    <property type="entry name" value="HTH_LacI"/>
</dbReference>
<evidence type="ECO:0000259" key="4">
    <source>
        <dbReference type="PROSITE" id="PS50932"/>
    </source>
</evidence>
<dbReference type="RefSeq" id="WP_270111417.1">
    <property type="nucleotide sequence ID" value="NZ_JAPZVP010000014.1"/>
</dbReference>
<evidence type="ECO:0000313" key="6">
    <source>
        <dbReference type="Proteomes" id="UP001146067"/>
    </source>
</evidence>
<organism evidence="5 6">
    <name type="scientific">Glycomyces luteolus</name>
    <dbReference type="NCBI Taxonomy" id="2670330"/>
    <lineage>
        <taxon>Bacteria</taxon>
        <taxon>Bacillati</taxon>
        <taxon>Actinomycetota</taxon>
        <taxon>Actinomycetes</taxon>
        <taxon>Glycomycetales</taxon>
        <taxon>Glycomycetaceae</taxon>
        <taxon>Glycomyces</taxon>
    </lineage>
</organism>
<dbReference type="Gene3D" id="3.40.50.2300">
    <property type="match status" value="2"/>
</dbReference>
<dbReference type="EMBL" id="JAPZVP010000014">
    <property type="protein sequence ID" value="MDA1361415.1"/>
    <property type="molecule type" value="Genomic_DNA"/>
</dbReference>
<dbReference type="GO" id="GO:0003700">
    <property type="term" value="F:DNA-binding transcription factor activity"/>
    <property type="evidence" value="ECO:0007669"/>
    <property type="project" value="TreeGrafter"/>
</dbReference>
<dbReference type="CDD" id="cd01392">
    <property type="entry name" value="HTH_LacI"/>
    <property type="match status" value="1"/>
</dbReference>
<evidence type="ECO:0000256" key="2">
    <source>
        <dbReference type="ARBA" id="ARBA00023125"/>
    </source>
</evidence>
<dbReference type="PROSITE" id="PS50932">
    <property type="entry name" value="HTH_LACI_2"/>
    <property type="match status" value="1"/>
</dbReference>
<keyword evidence="1" id="KW-0805">Transcription regulation</keyword>
<evidence type="ECO:0000313" key="5">
    <source>
        <dbReference type="EMBL" id="MDA1361415.1"/>
    </source>
</evidence>
<dbReference type="SUPFAM" id="SSF47413">
    <property type="entry name" value="lambda repressor-like DNA-binding domains"/>
    <property type="match status" value="1"/>
</dbReference>
<proteinExistence type="predicted"/>
<dbReference type="PANTHER" id="PTHR30146:SF153">
    <property type="entry name" value="LACTOSE OPERON REPRESSOR"/>
    <property type="match status" value="1"/>
</dbReference>
<name>A0A9X3PMH1_9ACTN</name>
<dbReference type="Proteomes" id="UP001146067">
    <property type="component" value="Unassembled WGS sequence"/>
</dbReference>
<sequence length="347" mass="37108">MTSSPDSPADPASQDEPFTIAQLAARAGVSVATVSKVVNGRLDVAPETRELVETLIRQYGYRRQKRASRPAPLIELVFHEVRGLYPVEVINGVSTVARTNGLGVVVSELGGSHVPGRGWVEDVLARRPVGVIPVFCGVTEDQRERLRARDIPIVAVDPTGEPGHDDPSVGTSNWNGGLEATRHLLELGHRRIAVITGPERVLAGRARLDGFRAAMDLAGVPVDPALVCLGDFQIEDGRDHARSLLRLPDPPTAIFACNDGSALGVYHAAAELGIRVPEALSVVGFDDLPKAKWMIPPLTSVRQPLHDMAATAAAMLLDLAADRPPAKRRVEIATELVVRSSTAPPAR</sequence>
<dbReference type="Gene3D" id="1.10.260.40">
    <property type="entry name" value="lambda repressor-like DNA-binding domains"/>
    <property type="match status" value="1"/>
</dbReference>
<dbReference type="AlphaFoldDB" id="A0A9X3PMH1"/>
<keyword evidence="3" id="KW-0804">Transcription</keyword>
<accession>A0A9X3PMH1</accession>
<dbReference type="Pfam" id="PF13377">
    <property type="entry name" value="Peripla_BP_3"/>
    <property type="match status" value="1"/>
</dbReference>
<keyword evidence="6" id="KW-1185">Reference proteome</keyword>
<keyword evidence="2 5" id="KW-0238">DNA-binding</keyword>
<dbReference type="SMART" id="SM00354">
    <property type="entry name" value="HTH_LACI"/>
    <property type="match status" value="1"/>
</dbReference>
<gene>
    <name evidence="5" type="ORF">O1R50_17440</name>
</gene>
<dbReference type="InterPro" id="IPR028082">
    <property type="entry name" value="Peripla_BP_I"/>
</dbReference>
<dbReference type="InterPro" id="IPR046335">
    <property type="entry name" value="LacI/GalR-like_sensor"/>
</dbReference>
<dbReference type="GO" id="GO:0000976">
    <property type="term" value="F:transcription cis-regulatory region binding"/>
    <property type="evidence" value="ECO:0007669"/>
    <property type="project" value="TreeGrafter"/>
</dbReference>
<comment type="caution">
    <text evidence="5">The sequence shown here is derived from an EMBL/GenBank/DDBJ whole genome shotgun (WGS) entry which is preliminary data.</text>
</comment>
<evidence type="ECO:0000256" key="3">
    <source>
        <dbReference type="ARBA" id="ARBA00023163"/>
    </source>
</evidence>
<protein>
    <submittedName>
        <fullName evidence="5">LacI family DNA-binding transcriptional regulator</fullName>
    </submittedName>
</protein>
<evidence type="ECO:0000256" key="1">
    <source>
        <dbReference type="ARBA" id="ARBA00023015"/>
    </source>
</evidence>
<feature type="domain" description="HTH lacI-type" evidence="4">
    <location>
        <begin position="18"/>
        <end position="72"/>
    </location>
</feature>
<dbReference type="Pfam" id="PF00356">
    <property type="entry name" value="LacI"/>
    <property type="match status" value="1"/>
</dbReference>